<evidence type="ECO:0000256" key="1">
    <source>
        <dbReference type="ARBA" id="ARBA00004123"/>
    </source>
</evidence>
<dbReference type="Pfam" id="PF13919">
    <property type="entry name" value="ASXH"/>
    <property type="match status" value="1"/>
</dbReference>
<evidence type="ECO:0000256" key="6">
    <source>
        <dbReference type="ARBA" id="ARBA00023163"/>
    </source>
</evidence>
<evidence type="ECO:0000256" key="2">
    <source>
        <dbReference type="ARBA" id="ARBA00022723"/>
    </source>
</evidence>
<evidence type="ECO:0000256" key="8">
    <source>
        <dbReference type="SAM" id="MobiDB-lite"/>
    </source>
</evidence>
<dbReference type="AlphaFoldDB" id="A0A5M3Z6D9"/>
<organism evidence="9 10">
    <name type="scientific">Aspergillus terreus</name>
    <dbReference type="NCBI Taxonomy" id="33178"/>
    <lineage>
        <taxon>Eukaryota</taxon>
        <taxon>Fungi</taxon>
        <taxon>Dikarya</taxon>
        <taxon>Ascomycota</taxon>
        <taxon>Pezizomycotina</taxon>
        <taxon>Eurotiomycetes</taxon>
        <taxon>Eurotiomycetidae</taxon>
        <taxon>Eurotiales</taxon>
        <taxon>Aspergillaceae</taxon>
        <taxon>Aspergillus</taxon>
        <taxon>Aspergillus subgen. Circumdati</taxon>
    </lineage>
</organism>
<keyword evidence="4" id="KW-0862">Zinc</keyword>
<evidence type="ECO:0000313" key="10">
    <source>
        <dbReference type="Proteomes" id="UP000452235"/>
    </source>
</evidence>
<dbReference type="VEuPathDB" id="FungiDB:ATEG_07041"/>
<keyword evidence="6" id="KW-0804">Transcription</keyword>
<dbReference type="Proteomes" id="UP000452235">
    <property type="component" value="Unassembled WGS sequence"/>
</dbReference>
<feature type="region of interest" description="Disordered" evidence="8">
    <location>
        <begin position="1"/>
        <end position="65"/>
    </location>
</feature>
<comment type="caution">
    <text evidence="9">The sequence shown here is derived from an EMBL/GenBank/DDBJ whole genome shotgun (WGS) entry which is preliminary data.</text>
</comment>
<keyword evidence="5" id="KW-0805">Transcription regulation</keyword>
<feature type="compositionally biased region" description="Polar residues" evidence="8">
    <location>
        <begin position="304"/>
        <end position="313"/>
    </location>
</feature>
<accession>A0A5M3Z6D9</accession>
<keyword evidence="3" id="KW-0863">Zinc-finger</keyword>
<feature type="compositionally biased region" description="Basic and acidic residues" evidence="8">
    <location>
        <begin position="326"/>
        <end position="335"/>
    </location>
</feature>
<evidence type="ECO:0000256" key="5">
    <source>
        <dbReference type="ARBA" id="ARBA00023015"/>
    </source>
</evidence>
<feature type="compositionally biased region" description="Basic and acidic residues" evidence="8">
    <location>
        <begin position="55"/>
        <end position="64"/>
    </location>
</feature>
<keyword evidence="2" id="KW-0479">Metal-binding</keyword>
<dbReference type="InterPro" id="IPR044867">
    <property type="entry name" value="DEUBAD_dom"/>
</dbReference>
<dbReference type="GO" id="GO:0008270">
    <property type="term" value="F:zinc ion binding"/>
    <property type="evidence" value="ECO:0007669"/>
    <property type="project" value="UniProtKB-KW"/>
</dbReference>
<dbReference type="PROSITE" id="PS51916">
    <property type="entry name" value="DEUBAD"/>
    <property type="match status" value="1"/>
</dbReference>
<sequence length="471" mass="52502">MARKRRAVGRGSTRKHPARGRPSGSTNAAKSTNAGKSSGAMSSGNTRPKRNPRRAVKDRFEEHMLMTSPNSQLVDLDLVKLLARPEAWDCLEEAEKQEILNLLPEDVHPSPHPSPDDPDAKIPPLPQTFLRYSNNWRDGVRQFQLDLQLGRYDPEWLRQAEEASQQRAAGKFDKFKEQEFEEFWGQKQKVDQRLASGESSQVRLTTLVEKGIIQKGDVWRLSRTFTNGGKNKVLIEKEAKVVDIKNGKLTFLVPPGQRVVLPVVDSPKLENSSTNGTSNSVQPFADIVETKDHVEGTEDLHLNGNDTRTTGATQLPRPRKRARTTAKSEHQKRPTNDTTESGRTTESTTTFAVEVHNQPAGTELGQPPADNAIEANLEAEDGHQETDKSVHPKIACAGEDSSSSIATEVDGLIVPDIQSPSALLLKIVEIDGRITGQISHGNSWKDFRCHRDNQDMGSLFDIRYQWHSRKK</sequence>
<evidence type="ECO:0000256" key="7">
    <source>
        <dbReference type="ARBA" id="ARBA00023242"/>
    </source>
</evidence>
<reference evidence="9 10" key="1">
    <citation type="submission" date="2020-01" db="EMBL/GenBank/DDBJ databases">
        <title>Aspergillus terreus IFO 6365 whole genome shotgun sequence.</title>
        <authorList>
            <person name="Kanamasa S."/>
            <person name="Takahashi H."/>
        </authorList>
    </citation>
    <scope>NUCLEOTIDE SEQUENCE [LARGE SCALE GENOMIC DNA]</scope>
    <source>
        <strain evidence="9 10">IFO 6365</strain>
    </source>
</reference>
<evidence type="ECO:0000256" key="4">
    <source>
        <dbReference type="ARBA" id="ARBA00022833"/>
    </source>
</evidence>
<name>A0A5M3Z6D9_ASPTE</name>
<dbReference type="OrthoDB" id="2289918at2759"/>
<feature type="compositionally biased region" description="Basic residues" evidence="8">
    <location>
        <begin position="1"/>
        <end position="19"/>
    </location>
</feature>
<dbReference type="GO" id="GO:0005634">
    <property type="term" value="C:nucleus"/>
    <property type="evidence" value="ECO:0007669"/>
    <property type="project" value="UniProtKB-SubCell"/>
</dbReference>
<feature type="compositionally biased region" description="Polar residues" evidence="8">
    <location>
        <begin position="23"/>
        <end position="46"/>
    </location>
</feature>
<dbReference type="EMBL" id="BLJY01000014">
    <property type="protein sequence ID" value="GFF21098.1"/>
    <property type="molecule type" value="Genomic_DNA"/>
</dbReference>
<keyword evidence="10" id="KW-1185">Reference proteome</keyword>
<feature type="region of interest" description="Disordered" evidence="8">
    <location>
        <begin position="297"/>
        <end position="346"/>
    </location>
</feature>
<keyword evidence="7" id="KW-0539">Nucleus</keyword>
<evidence type="ECO:0000313" key="9">
    <source>
        <dbReference type="EMBL" id="GFF21098.1"/>
    </source>
</evidence>
<proteinExistence type="predicted"/>
<protein>
    <submittedName>
        <fullName evidence="9">Uncharacterized protein</fullName>
    </submittedName>
</protein>
<gene>
    <name evidence="9" type="ORF">ATEIFO6365_0014003000</name>
</gene>
<comment type="subcellular location">
    <subcellularLocation>
        <location evidence="1">Nucleus</location>
    </subcellularLocation>
</comment>
<evidence type="ECO:0000256" key="3">
    <source>
        <dbReference type="ARBA" id="ARBA00022771"/>
    </source>
</evidence>
<dbReference type="InterPro" id="IPR028020">
    <property type="entry name" value="ASX_DEUBAD_dom"/>
</dbReference>